<evidence type="ECO:0000313" key="2">
    <source>
        <dbReference type="Proteomes" id="UP001299220"/>
    </source>
</evidence>
<dbReference type="Proteomes" id="UP001299220">
    <property type="component" value="Unassembled WGS sequence"/>
</dbReference>
<evidence type="ECO:0000313" key="1">
    <source>
        <dbReference type="EMBL" id="MCF2653146.1"/>
    </source>
</evidence>
<protein>
    <submittedName>
        <fullName evidence="1">Uncharacterized protein</fullName>
    </submittedName>
</protein>
<reference evidence="1 2" key="1">
    <citation type="submission" date="2020-12" db="EMBL/GenBank/DDBJ databases">
        <title>Whole genome sequences of gut porcine anaerobes.</title>
        <authorList>
            <person name="Kubasova T."/>
            <person name="Jahodarova E."/>
            <person name="Rychlik I."/>
        </authorList>
    </citation>
    <scope>NUCLEOTIDE SEQUENCE [LARGE SCALE GENOMIC DNA]</scope>
    <source>
        <strain evidence="1 2">An867</strain>
    </source>
</reference>
<dbReference type="RefSeq" id="WP_235324166.1">
    <property type="nucleotide sequence ID" value="NZ_JAFBIT010000003.1"/>
</dbReference>
<proteinExistence type="predicted"/>
<sequence>MNEYISSFTTGFGSVIRRALALSLPGAETIAVYDGLVHYRYDGDPAAARRTL</sequence>
<accession>A0ABS9CS26</accession>
<keyword evidence="2" id="KW-1185">Reference proteome</keyword>
<dbReference type="EMBL" id="JAFBIT010000003">
    <property type="protein sequence ID" value="MCF2653146.1"/>
    <property type="molecule type" value="Genomic_DNA"/>
</dbReference>
<comment type="caution">
    <text evidence="1">The sequence shown here is derived from an EMBL/GenBank/DDBJ whole genome shotgun (WGS) entry which is preliminary data.</text>
</comment>
<name>A0ABS9CS26_9FIRM</name>
<organism evidence="1 2">
    <name type="scientific">Anaeromassilibacillus senegalensis</name>
    <dbReference type="NCBI Taxonomy" id="1673717"/>
    <lineage>
        <taxon>Bacteria</taxon>
        <taxon>Bacillati</taxon>
        <taxon>Bacillota</taxon>
        <taxon>Clostridia</taxon>
        <taxon>Eubacteriales</taxon>
        <taxon>Acutalibacteraceae</taxon>
        <taxon>Anaeromassilibacillus</taxon>
    </lineage>
</organism>
<gene>
    <name evidence="1" type="ORF">JQM67_11095</name>
</gene>